<dbReference type="AlphaFoldDB" id="A0A7W9M0L4"/>
<dbReference type="Gene3D" id="3.40.630.30">
    <property type="match status" value="1"/>
</dbReference>
<keyword evidence="3" id="KW-0808">Transferase</keyword>
<proteinExistence type="predicted"/>
<name>A0A7W9M0L4_9PSEU</name>
<dbReference type="GO" id="GO:0016746">
    <property type="term" value="F:acyltransferase activity"/>
    <property type="evidence" value="ECO:0007669"/>
    <property type="project" value="UniProtKB-KW"/>
</dbReference>
<comment type="pathway">
    <text evidence="1">Lipid metabolism.</text>
</comment>
<dbReference type="InterPro" id="IPR016181">
    <property type="entry name" value="Acyl_CoA_acyltransferase"/>
</dbReference>
<dbReference type="RefSeq" id="WP_184920193.1">
    <property type="nucleotide sequence ID" value="NZ_JACHMO010000001.1"/>
</dbReference>
<organism evidence="6 7">
    <name type="scientific">Saccharothrix ecbatanensis</name>
    <dbReference type="NCBI Taxonomy" id="1105145"/>
    <lineage>
        <taxon>Bacteria</taxon>
        <taxon>Bacillati</taxon>
        <taxon>Actinomycetota</taxon>
        <taxon>Actinomycetes</taxon>
        <taxon>Pseudonocardiales</taxon>
        <taxon>Pseudonocardiaceae</taxon>
        <taxon>Saccharothrix</taxon>
    </lineage>
</organism>
<dbReference type="SUPFAM" id="SSF55729">
    <property type="entry name" value="Acyl-CoA N-acyltransferases (Nat)"/>
    <property type="match status" value="1"/>
</dbReference>
<keyword evidence="5" id="KW-0012">Acyltransferase</keyword>
<dbReference type="Pfam" id="PF13444">
    <property type="entry name" value="Acetyltransf_5"/>
    <property type="match status" value="1"/>
</dbReference>
<evidence type="ECO:0000256" key="2">
    <source>
        <dbReference type="ARBA" id="ARBA00022516"/>
    </source>
</evidence>
<dbReference type="Proteomes" id="UP000552097">
    <property type="component" value="Unassembled WGS sequence"/>
</dbReference>
<evidence type="ECO:0000313" key="7">
    <source>
        <dbReference type="Proteomes" id="UP000552097"/>
    </source>
</evidence>
<dbReference type="EMBL" id="JACHMO010000001">
    <property type="protein sequence ID" value="MBB5803069.1"/>
    <property type="molecule type" value="Genomic_DNA"/>
</dbReference>
<evidence type="ECO:0000256" key="3">
    <source>
        <dbReference type="ARBA" id="ARBA00022679"/>
    </source>
</evidence>
<evidence type="ECO:0000313" key="6">
    <source>
        <dbReference type="EMBL" id="MBB5803069.1"/>
    </source>
</evidence>
<evidence type="ECO:0000256" key="5">
    <source>
        <dbReference type="ARBA" id="ARBA00023315"/>
    </source>
</evidence>
<protein>
    <submittedName>
        <fullName evidence="6">Putative hemolysin</fullName>
    </submittedName>
</protein>
<keyword evidence="2" id="KW-0444">Lipid biosynthesis</keyword>
<sequence>MAQSPPLADTPVGNAQPLVATGRYSLFVASTPADVDAVQRLRYLVFAEELGARLHGSPPGRDIDEFDEFCDHLLIRDDATGEVVSTYRMLPPDRAARAGRLYSETNFDLTALAPLRPALVEAGRACVHSEHRTGTVVGLMWAGIARYMVHSGHRYLAGCATVPLRDGGGQAAGVWDLVRAKHYAQYEHRVHPRQEWRAEDVTRPARITVPPLLKGYLRLGAQVCGRPAHDPDFDGADLFVLLSLERVDQRYLRFFLGEPA</sequence>
<dbReference type="PANTHER" id="PTHR37323">
    <property type="entry name" value="GCN5-RELATED N-ACETYLTRANSFERASE"/>
    <property type="match status" value="1"/>
</dbReference>
<keyword evidence="4" id="KW-0443">Lipid metabolism</keyword>
<dbReference type="PANTHER" id="PTHR37323:SF1">
    <property type="entry name" value="L-ORNITHINE N(ALPHA)-ACYLTRANSFERASE"/>
    <property type="match status" value="1"/>
</dbReference>
<dbReference type="GO" id="GO:0006629">
    <property type="term" value="P:lipid metabolic process"/>
    <property type="evidence" value="ECO:0007669"/>
    <property type="project" value="UniProtKB-KW"/>
</dbReference>
<evidence type="ECO:0000256" key="1">
    <source>
        <dbReference type="ARBA" id="ARBA00005189"/>
    </source>
</evidence>
<gene>
    <name evidence="6" type="ORF">F4560_002837</name>
</gene>
<dbReference type="InterPro" id="IPR052351">
    <property type="entry name" value="Ornithine_N-alpha-AT"/>
</dbReference>
<keyword evidence="7" id="KW-1185">Reference proteome</keyword>
<reference evidence="6 7" key="1">
    <citation type="submission" date="2020-08" db="EMBL/GenBank/DDBJ databases">
        <title>Sequencing the genomes of 1000 actinobacteria strains.</title>
        <authorList>
            <person name="Klenk H.-P."/>
        </authorList>
    </citation>
    <scope>NUCLEOTIDE SEQUENCE [LARGE SCALE GENOMIC DNA]</scope>
    <source>
        <strain evidence="6 7">DSM 45486</strain>
    </source>
</reference>
<evidence type="ECO:0000256" key="4">
    <source>
        <dbReference type="ARBA" id="ARBA00023098"/>
    </source>
</evidence>
<comment type="caution">
    <text evidence="6">The sequence shown here is derived from an EMBL/GenBank/DDBJ whole genome shotgun (WGS) entry which is preliminary data.</text>
</comment>
<accession>A0A7W9M0L4</accession>